<protein>
    <submittedName>
        <fullName evidence="5">Uncharacterized protein</fullName>
    </submittedName>
</protein>
<sequence>MPSFKTAIDELQSEQSELLDKIDELRAIGVGGLVELPQIVVCGSQSSGKSSVLEAISRVRFPTKSNLCTRFATEFVLRRSPHSRIKVSIDTGKSRLDGAERQKLRAFRSEQNELDITSFSSSERFQGLMDRARDCMGLNTTTSGFSDDVLKVEISGPQQPELTLVDLPGLYHSTSSEQSAEGKKLVESLTERYIKNPRSIVLAVISAKNDYHNQNILNIAKRFDPYYERVLGIVTQPDTVEDGSEQEETYLQIIKNEKIKLQLDWHVLLNRSFNKQKISDDERDTQEKSFFESGPWASLSKSQVGIATLRNRLSKILLHHIRRDLPDLIADIQQKISDNEEKVEKMGAPRVTIQDQRQYLFEISSRFARITNQALNGSYVDEFFGGHKEGTDDSNFHLRRLRAAMREIAESFEEAMSLRGARRMIEYRGVKLPFLDKRLENSKLYMEDWTPVYVSQDALAEELQGQARQSRGIELPGSANSLLVGSLFRDQCQPWERIAKSHVLHAWELVDNFVQLVLQHLTNDHTRSLLTRNVFGPELDKMRDSLLKKITELTFYYKTGHPLPTSKSFLSKMQDLKTKRQMSILNGGMTSNAFPTSNSTSVSSQLRPSGDQFGLIDIIDQMQAYYDTAIVTFVDNIAILAIENCLLSTLEQIFTGRTVINMDDQQVQEIAAEPSHIQVERERLNEELEQLRKARCTLNTLGAVPRLTRSIPLSGKILSTRRA</sequence>
<dbReference type="GO" id="GO:0016020">
    <property type="term" value="C:membrane"/>
    <property type="evidence" value="ECO:0007669"/>
    <property type="project" value="TreeGrafter"/>
</dbReference>
<accession>A0A9W4IST2</accession>
<evidence type="ECO:0000256" key="2">
    <source>
        <dbReference type="ARBA" id="ARBA00023134"/>
    </source>
</evidence>
<dbReference type="PROSITE" id="PS51718">
    <property type="entry name" value="G_DYNAMIN_2"/>
    <property type="match status" value="1"/>
</dbReference>
<keyword evidence="1" id="KW-0547">Nucleotide-binding</keyword>
<dbReference type="GO" id="GO:0005525">
    <property type="term" value="F:GTP binding"/>
    <property type="evidence" value="ECO:0007669"/>
    <property type="project" value="InterPro"/>
</dbReference>
<dbReference type="InterPro" id="IPR045063">
    <property type="entry name" value="Dynamin_N"/>
</dbReference>
<dbReference type="CDD" id="cd08771">
    <property type="entry name" value="DLP_1"/>
    <property type="match status" value="1"/>
</dbReference>
<dbReference type="EMBL" id="CAJVPA010000111">
    <property type="protein sequence ID" value="CAG8339301.1"/>
    <property type="molecule type" value="Genomic_DNA"/>
</dbReference>
<gene>
    <name evidence="5" type="ORF">PSALAMII_LOCUS2860</name>
</gene>
<dbReference type="PROSITE" id="PS51388">
    <property type="entry name" value="GED"/>
    <property type="match status" value="1"/>
</dbReference>
<dbReference type="InterPro" id="IPR000375">
    <property type="entry name" value="Dynamin_stalk"/>
</dbReference>
<name>A0A9W4IST2_9EURO</name>
<dbReference type="PANTHER" id="PTHR11566">
    <property type="entry name" value="DYNAMIN"/>
    <property type="match status" value="1"/>
</dbReference>
<dbReference type="Pfam" id="PF01031">
    <property type="entry name" value="Dynamin_M"/>
    <property type="match status" value="1"/>
</dbReference>
<evidence type="ECO:0000259" key="3">
    <source>
        <dbReference type="PROSITE" id="PS51388"/>
    </source>
</evidence>
<dbReference type="GO" id="GO:0005739">
    <property type="term" value="C:mitochondrion"/>
    <property type="evidence" value="ECO:0007669"/>
    <property type="project" value="TreeGrafter"/>
</dbReference>
<dbReference type="PRINTS" id="PR00195">
    <property type="entry name" value="DYNAMIN"/>
</dbReference>
<dbReference type="Gene3D" id="3.40.50.300">
    <property type="entry name" value="P-loop containing nucleotide triphosphate hydrolases"/>
    <property type="match status" value="1"/>
</dbReference>
<organism evidence="5 6">
    <name type="scientific">Penicillium salamii</name>
    <dbReference type="NCBI Taxonomy" id="1612424"/>
    <lineage>
        <taxon>Eukaryota</taxon>
        <taxon>Fungi</taxon>
        <taxon>Dikarya</taxon>
        <taxon>Ascomycota</taxon>
        <taxon>Pezizomycotina</taxon>
        <taxon>Eurotiomycetes</taxon>
        <taxon>Eurotiomycetidae</taxon>
        <taxon>Eurotiales</taxon>
        <taxon>Aspergillaceae</taxon>
        <taxon>Penicillium</taxon>
    </lineage>
</organism>
<dbReference type="PANTHER" id="PTHR11566:SF149">
    <property type="entry name" value="GTPASE, PUTATIVE (AFU_ORTHOLOGUE AFUA_6G11890)-RELATED"/>
    <property type="match status" value="1"/>
</dbReference>
<dbReference type="InterPro" id="IPR030381">
    <property type="entry name" value="G_DYNAMIN_dom"/>
</dbReference>
<dbReference type="GO" id="GO:0005874">
    <property type="term" value="C:microtubule"/>
    <property type="evidence" value="ECO:0007669"/>
    <property type="project" value="TreeGrafter"/>
</dbReference>
<proteinExistence type="predicted"/>
<dbReference type="SMART" id="SM00053">
    <property type="entry name" value="DYNc"/>
    <property type="match status" value="1"/>
</dbReference>
<evidence type="ECO:0000259" key="4">
    <source>
        <dbReference type="PROSITE" id="PS51718"/>
    </source>
</evidence>
<evidence type="ECO:0000313" key="5">
    <source>
        <dbReference type="EMBL" id="CAG8339301.1"/>
    </source>
</evidence>
<dbReference type="GO" id="GO:0006897">
    <property type="term" value="P:endocytosis"/>
    <property type="evidence" value="ECO:0007669"/>
    <property type="project" value="TreeGrafter"/>
</dbReference>
<evidence type="ECO:0000256" key="1">
    <source>
        <dbReference type="ARBA" id="ARBA00022741"/>
    </source>
</evidence>
<dbReference type="SUPFAM" id="SSF52540">
    <property type="entry name" value="P-loop containing nucleoside triphosphate hydrolases"/>
    <property type="match status" value="1"/>
</dbReference>
<reference evidence="5" key="1">
    <citation type="submission" date="2021-07" db="EMBL/GenBank/DDBJ databases">
        <authorList>
            <person name="Branca A.L. A."/>
        </authorList>
    </citation>
    <scope>NUCLEOTIDE SEQUENCE</scope>
</reference>
<dbReference type="FunFam" id="3.40.50.300:FF:001425">
    <property type="entry name" value="Dynamin GTPase, putative"/>
    <property type="match status" value="1"/>
</dbReference>
<dbReference type="GO" id="GO:0000266">
    <property type="term" value="P:mitochondrial fission"/>
    <property type="evidence" value="ECO:0007669"/>
    <property type="project" value="TreeGrafter"/>
</dbReference>
<dbReference type="InterPro" id="IPR027417">
    <property type="entry name" value="P-loop_NTPase"/>
</dbReference>
<dbReference type="GO" id="GO:0003924">
    <property type="term" value="F:GTPase activity"/>
    <property type="evidence" value="ECO:0007669"/>
    <property type="project" value="InterPro"/>
</dbReference>
<comment type="caution">
    <text evidence="5">The sequence shown here is derived from an EMBL/GenBank/DDBJ whole genome shotgun (WGS) entry which is preliminary data.</text>
</comment>
<dbReference type="InterPro" id="IPR001401">
    <property type="entry name" value="Dynamin_GTPase"/>
</dbReference>
<feature type="domain" description="Dynamin-type G" evidence="4">
    <location>
        <begin position="33"/>
        <end position="326"/>
    </location>
</feature>
<dbReference type="InterPro" id="IPR020850">
    <property type="entry name" value="GED_dom"/>
</dbReference>
<dbReference type="GO" id="GO:0048312">
    <property type="term" value="P:intracellular distribution of mitochondria"/>
    <property type="evidence" value="ECO:0007669"/>
    <property type="project" value="TreeGrafter"/>
</dbReference>
<dbReference type="Proteomes" id="UP001152646">
    <property type="component" value="Unassembled WGS sequence"/>
</dbReference>
<evidence type="ECO:0000313" key="6">
    <source>
        <dbReference type="Proteomes" id="UP001152646"/>
    </source>
</evidence>
<dbReference type="OrthoDB" id="415706at2759"/>
<dbReference type="Pfam" id="PF00350">
    <property type="entry name" value="Dynamin_N"/>
    <property type="match status" value="1"/>
</dbReference>
<dbReference type="GO" id="GO:0008017">
    <property type="term" value="F:microtubule binding"/>
    <property type="evidence" value="ECO:0007669"/>
    <property type="project" value="TreeGrafter"/>
</dbReference>
<keyword evidence="2" id="KW-0342">GTP-binding</keyword>
<dbReference type="InterPro" id="IPR022812">
    <property type="entry name" value="Dynamin"/>
</dbReference>
<feature type="domain" description="GED" evidence="3">
    <location>
        <begin position="615"/>
        <end position="706"/>
    </location>
</feature>
<dbReference type="AlphaFoldDB" id="A0A9W4IST2"/>
<dbReference type="GO" id="GO:0016559">
    <property type="term" value="P:peroxisome fission"/>
    <property type="evidence" value="ECO:0007669"/>
    <property type="project" value="TreeGrafter"/>
</dbReference>